<dbReference type="InterPro" id="IPR041474">
    <property type="entry name" value="NicS_C"/>
</dbReference>
<evidence type="ECO:0000256" key="1">
    <source>
        <dbReference type="ARBA" id="ARBA00023015"/>
    </source>
</evidence>
<reference evidence="7 8" key="1">
    <citation type="submission" date="2021-03" db="EMBL/GenBank/DDBJ databases">
        <title>Sneathiella sp. CAU 1612 isolated from Kang Won-do.</title>
        <authorList>
            <person name="Kim W."/>
        </authorList>
    </citation>
    <scope>NUCLEOTIDE SEQUENCE [LARGE SCALE GENOMIC DNA]</scope>
    <source>
        <strain evidence="7 8">CAU 1612</strain>
    </source>
</reference>
<dbReference type="InterPro" id="IPR050109">
    <property type="entry name" value="HTH-type_TetR-like_transc_reg"/>
</dbReference>
<dbReference type="Proteomes" id="UP000664761">
    <property type="component" value="Unassembled WGS sequence"/>
</dbReference>
<dbReference type="EMBL" id="JAFLNC010000004">
    <property type="protein sequence ID" value="MBO0334741.1"/>
    <property type="molecule type" value="Genomic_DNA"/>
</dbReference>
<dbReference type="Pfam" id="PF17938">
    <property type="entry name" value="TetR_C_29"/>
    <property type="match status" value="1"/>
</dbReference>
<dbReference type="PROSITE" id="PS50977">
    <property type="entry name" value="HTH_TETR_2"/>
    <property type="match status" value="1"/>
</dbReference>
<keyword evidence="1" id="KW-0805">Transcription regulation</keyword>
<proteinExistence type="predicted"/>
<evidence type="ECO:0000313" key="7">
    <source>
        <dbReference type="EMBL" id="MBO0334741.1"/>
    </source>
</evidence>
<protein>
    <submittedName>
        <fullName evidence="7">TetR/AcrR family transcriptional regulator</fullName>
    </submittedName>
</protein>
<dbReference type="InterPro" id="IPR009057">
    <property type="entry name" value="Homeodomain-like_sf"/>
</dbReference>
<evidence type="ECO:0000256" key="5">
    <source>
        <dbReference type="SAM" id="MobiDB-lite"/>
    </source>
</evidence>
<keyword evidence="2 4" id="KW-0238">DNA-binding</keyword>
<sequence length="225" mass="25760">MKDMKQFKGKRKGPGRPAKALAQDNDSRELLLAVAAKQFARYGYDGVTTVAIAKAVGVRQSMVHYHFKSKALLWEETIHYIMRKRKALFPINDPSITNLPPVERIKTHIRLLFDASIQEPEYGRIFQYEAIVGGERFQWLMDQYVRRSVAIIDRTIAEAVESGEIRNLPVEHLTAIISVPRYLSIVFESVVRDIHNIDMPTQDYLSDLCETYIDVLFNGLLHTPG</sequence>
<evidence type="ECO:0000256" key="3">
    <source>
        <dbReference type="ARBA" id="ARBA00023163"/>
    </source>
</evidence>
<keyword evidence="8" id="KW-1185">Reference proteome</keyword>
<keyword evidence="3" id="KW-0804">Transcription</keyword>
<dbReference type="PRINTS" id="PR00455">
    <property type="entry name" value="HTHTETR"/>
</dbReference>
<accession>A0ABS3F8B0</accession>
<feature type="domain" description="HTH tetR-type" evidence="6">
    <location>
        <begin position="25"/>
        <end position="85"/>
    </location>
</feature>
<gene>
    <name evidence="7" type="ORF">J0X12_14030</name>
</gene>
<evidence type="ECO:0000256" key="2">
    <source>
        <dbReference type="ARBA" id="ARBA00023125"/>
    </source>
</evidence>
<evidence type="ECO:0000256" key="4">
    <source>
        <dbReference type="PROSITE-ProRule" id="PRU00335"/>
    </source>
</evidence>
<feature type="DNA-binding region" description="H-T-H motif" evidence="4">
    <location>
        <begin position="48"/>
        <end position="67"/>
    </location>
</feature>
<evidence type="ECO:0000259" key="6">
    <source>
        <dbReference type="PROSITE" id="PS50977"/>
    </source>
</evidence>
<evidence type="ECO:0000313" key="8">
    <source>
        <dbReference type="Proteomes" id="UP000664761"/>
    </source>
</evidence>
<dbReference type="PANTHER" id="PTHR30055:SF234">
    <property type="entry name" value="HTH-TYPE TRANSCRIPTIONAL REGULATOR BETI"/>
    <property type="match status" value="1"/>
</dbReference>
<dbReference type="SUPFAM" id="SSF48498">
    <property type="entry name" value="Tetracyclin repressor-like, C-terminal domain"/>
    <property type="match status" value="1"/>
</dbReference>
<dbReference type="PANTHER" id="PTHR30055">
    <property type="entry name" value="HTH-TYPE TRANSCRIPTIONAL REGULATOR RUTR"/>
    <property type="match status" value="1"/>
</dbReference>
<dbReference type="Pfam" id="PF00440">
    <property type="entry name" value="TetR_N"/>
    <property type="match status" value="1"/>
</dbReference>
<dbReference type="InterPro" id="IPR036271">
    <property type="entry name" value="Tet_transcr_reg_TetR-rel_C_sf"/>
</dbReference>
<feature type="region of interest" description="Disordered" evidence="5">
    <location>
        <begin position="1"/>
        <end position="22"/>
    </location>
</feature>
<dbReference type="SUPFAM" id="SSF46689">
    <property type="entry name" value="Homeodomain-like"/>
    <property type="match status" value="1"/>
</dbReference>
<comment type="caution">
    <text evidence="7">The sequence shown here is derived from an EMBL/GenBank/DDBJ whole genome shotgun (WGS) entry which is preliminary data.</text>
</comment>
<dbReference type="Gene3D" id="1.10.357.10">
    <property type="entry name" value="Tetracycline Repressor, domain 2"/>
    <property type="match status" value="1"/>
</dbReference>
<dbReference type="InterPro" id="IPR001647">
    <property type="entry name" value="HTH_TetR"/>
</dbReference>
<name>A0ABS3F8B0_9PROT</name>
<organism evidence="7 8">
    <name type="scientific">Sneathiella sedimenti</name>
    <dbReference type="NCBI Taxonomy" id="2816034"/>
    <lineage>
        <taxon>Bacteria</taxon>
        <taxon>Pseudomonadati</taxon>
        <taxon>Pseudomonadota</taxon>
        <taxon>Alphaproteobacteria</taxon>
        <taxon>Sneathiellales</taxon>
        <taxon>Sneathiellaceae</taxon>
        <taxon>Sneathiella</taxon>
    </lineage>
</organism>